<name>A0A077BIW5_STEMA</name>
<dbReference type="Pfam" id="PF07963">
    <property type="entry name" value="N_methyl"/>
    <property type="match status" value="1"/>
</dbReference>
<dbReference type="OrthoDB" id="8547299at2"/>
<organism evidence="1">
    <name type="scientific">Stenotrophomonas maltophilia</name>
    <name type="common">Pseudomonas maltophilia</name>
    <name type="synonym">Xanthomonas maltophilia</name>
    <dbReference type="NCBI Taxonomy" id="40324"/>
    <lineage>
        <taxon>Bacteria</taxon>
        <taxon>Pseudomonadati</taxon>
        <taxon>Pseudomonadota</taxon>
        <taxon>Gammaproteobacteria</taxon>
        <taxon>Lysobacterales</taxon>
        <taxon>Lysobacteraceae</taxon>
        <taxon>Stenotrophomonas</taxon>
        <taxon>Stenotrophomonas maltophilia group</taxon>
    </lineage>
</organism>
<evidence type="ECO:0000313" key="3">
    <source>
        <dbReference type="EMBL" id="MBA0311156.1"/>
    </source>
</evidence>
<reference evidence="1" key="1">
    <citation type="journal article" date="2015" name="J. Antimicrob. Chemother.">
        <title>Characterization of a genomic island in Stenotrophomonas maltophilia that carries a novel floR gene variant.</title>
        <authorList>
            <person name="He T."/>
            <person name="Shen J."/>
            <person name="Schwarz S."/>
            <person name="Wu C."/>
            <person name="Wang Y."/>
        </authorList>
    </citation>
    <scope>NUCLEOTIDE SEQUENCE</scope>
    <source>
        <strain evidence="1">GZP-Sm1</strain>
    </source>
</reference>
<accession>A0A077BIW5</accession>
<dbReference type="RefSeq" id="WP_005408857.1">
    <property type="nucleotide sequence ID" value="NZ_BKBG02000001.1"/>
</dbReference>
<dbReference type="InterPro" id="IPR013362">
    <property type="entry name" value="Pilus_4_PilV"/>
</dbReference>
<reference evidence="2" key="4">
    <citation type="submission" date="2023-08" db="EMBL/GenBank/DDBJ databases">
        <authorList>
            <consortium name="Clinical and Environmental Microbiology Branch: Whole genome sequencing antimicrobial resistance pathogens in the healthcare setting"/>
        </authorList>
    </citation>
    <scope>NUCLEOTIDE SEQUENCE</scope>
    <source>
        <strain evidence="2">2023CJ-00293</strain>
    </source>
</reference>
<sequence length="166" mass="17722">MKRRRSGMGGPARSRGFSLIEVLIALLVLAFGLLGFALLQTMNVRFVQSASQRTQATSLAYDLIELMRVQRSETLNGGEYTKASFTAGSVTAPAGPCTWPNSADVTASKANVARWQCQVVKVLGGKASANVTVNDGLVTVGIGWGDERWNAANPDSITTFTLVTRL</sequence>
<evidence type="ECO:0000313" key="2">
    <source>
        <dbReference type="EMBL" id="EKZ1925922.1"/>
    </source>
</evidence>
<dbReference type="PATRIC" id="fig|40324.129.peg.4460"/>
<dbReference type="EMBL" id="ABLTIR010000011">
    <property type="protein sequence ID" value="EKZ1925922.1"/>
    <property type="molecule type" value="Genomic_DNA"/>
</dbReference>
<dbReference type="NCBIfam" id="TIGR02532">
    <property type="entry name" value="IV_pilin_GFxxxE"/>
    <property type="match status" value="1"/>
</dbReference>
<dbReference type="EMBL" id="RAUE01000013">
    <property type="protein sequence ID" value="MBA0311156.1"/>
    <property type="molecule type" value="Genomic_DNA"/>
</dbReference>
<dbReference type="NCBIfam" id="TIGR02523">
    <property type="entry name" value="type_IV_pilV"/>
    <property type="match status" value="1"/>
</dbReference>
<dbReference type="EMBL" id="KM649682">
    <property type="protein sequence ID" value="AIU94606.1"/>
    <property type="molecule type" value="Genomic_DNA"/>
</dbReference>
<dbReference type="InterPro" id="IPR012902">
    <property type="entry name" value="N_methyl_site"/>
</dbReference>
<dbReference type="Proteomes" id="UP000822271">
    <property type="component" value="Unassembled WGS sequence"/>
</dbReference>
<evidence type="ECO:0000313" key="1">
    <source>
        <dbReference type="EMBL" id="AIU94606.1"/>
    </source>
</evidence>
<protein>
    <submittedName>
        <fullName evidence="1">Putative type 4 fimbrial biogenesis protein PilV</fullName>
    </submittedName>
    <submittedName>
        <fullName evidence="2">Type IV pilus modification protein PilV</fullName>
    </submittedName>
</protein>
<proteinExistence type="predicted"/>
<dbReference type="AlphaFoldDB" id="A0A077BIW5"/>
<gene>
    <name evidence="1" type="primary">pilV</name>
    <name evidence="3" type="ORF">D7Y33_09025</name>
    <name evidence="2" type="ORF">REH87_000909</name>
</gene>
<dbReference type="GeneID" id="93832799"/>
<dbReference type="Proteomes" id="UP001225498">
    <property type="component" value="Unassembled WGS sequence"/>
</dbReference>
<reference evidence="3" key="3">
    <citation type="journal article" date="2020" name="Front. Microbiol.">
        <title>Genetic Variants of the DSF Quorum Sensing System in Stenotrophomonas maltophilia Influence Virulence and Resistance Phenotypes Among Genotypically Diverse Clinical Isolates.</title>
        <authorList>
            <person name="Yero D."/>
            <person name="Huedo P."/>
            <person name="Conchillo-Sole O."/>
            <person name="Martinez-Servat S."/>
            <person name="Mamat U."/>
            <person name="Coves X."/>
            <person name="Llanas F."/>
            <person name="Roca I."/>
            <person name="Vila J."/>
            <person name="Schaible U.E."/>
            <person name="Daura X."/>
            <person name="Gibert I."/>
        </authorList>
    </citation>
    <scope>NUCLEOTIDE SEQUENCE</scope>
    <source>
        <strain evidence="3">OG156</strain>
    </source>
</reference>
<reference evidence="3" key="2">
    <citation type="submission" date="2018-09" db="EMBL/GenBank/DDBJ databases">
        <authorList>
            <person name="Groschel M."/>
            <person name="Kohl T."/>
            <person name="Conchillo-Sole O."/>
            <person name="Mamat U."/>
            <person name="Yero D."/>
            <person name="Niemann S."/>
            <person name="Daura X."/>
            <person name="Gibert I."/>
        </authorList>
    </citation>
    <scope>NUCLEOTIDE SEQUENCE</scope>
    <source>
        <strain evidence="3">OG156</strain>
    </source>
</reference>